<dbReference type="AlphaFoldDB" id="A0A1B7YPS3"/>
<evidence type="ECO:0000313" key="3">
    <source>
        <dbReference type="EMBL" id="OBR14046.1"/>
    </source>
</evidence>
<dbReference type="OrthoDB" id="10445246at2759"/>
<dbReference type="RefSeq" id="XP_018162563.1">
    <property type="nucleotide sequence ID" value="XM_018297747.1"/>
</dbReference>
<dbReference type="KEGG" id="chig:CH63R_02772"/>
<feature type="transmembrane region" description="Helical" evidence="2">
    <location>
        <begin position="31"/>
        <end position="64"/>
    </location>
</feature>
<dbReference type="Proteomes" id="UP000092177">
    <property type="component" value="Chromosome 2"/>
</dbReference>
<comment type="caution">
    <text evidence="3">The sequence shown here is derived from an EMBL/GenBank/DDBJ whole genome shotgun (WGS) entry which is preliminary data.</text>
</comment>
<feature type="region of interest" description="Disordered" evidence="1">
    <location>
        <begin position="1"/>
        <end position="21"/>
    </location>
</feature>
<evidence type="ECO:0000256" key="1">
    <source>
        <dbReference type="SAM" id="MobiDB-lite"/>
    </source>
</evidence>
<gene>
    <name evidence="3" type="ORF">CH63R_02772</name>
</gene>
<dbReference type="GeneID" id="28861854"/>
<dbReference type="VEuPathDB" id="FungiDB:CH63R_02772"/>
<sequence>MGGSFAQGPRKSHTKRRPDEGDRLVGKIRRYGVWIVAALVLVPLQLLVLATAGVGFMYICIIGARKLGMRLRGGE</sequence>
<dbReference type="EMBL" id="LTAN01000002">
    <property type="protein sequence ID" value="OBR14046.1"/>
    <property type="molecule type" value="Genomic_DNA"/>
</dbReference>
<keyword evidence="4" id="KW-1185">Reference proteome</keyword>
<reference evidence="4" key="1">
    <citation type="journal article" date="2017" name="BMC Genomics">
        <title>Gapless genome assembly of Colletotrichum higginsianum reveals chromosome structure and association of transposable elements with secondary metabolite gene clusters.</title>
        <authorList>
            <person name="Dallery J.-F."/>
            <person name="Lapalu N."/>
            <person name="Zampounis A."/>
            <person name="Pigne S."/>
            <person name="Luyten I."/>
            <person name="Amselem J."/>
            <person name="Wittenberg A.H.J."/>
            <person name="Zhou S."/>
            <person name="de Queiroz M.V."/>
            <person name="Robin G.P."/>
            <person name="Auger A."/>
            <person name="Hainaut M."/>
            <person name="Henrissat B."/>
            <person name="Kim K.-T."/>
            <person name="Lee Y.-H."/>
            <person name="Lespinet O."/>
            <person name="Schwartz D.C."/>
            <person name="Thon M.R."/>
            <person name="O'Connell R.J."/>
        </authorList>
    </citation>
    <scope>NUCLEOTIDE SEQUENCE [LARGE SCALE GENOMIC DNA]</scope>
    <source>
        <strain evidence="4">IMI 349063</strain>
    </source>
</reference>
<organism evidence="3 4">
    <name type="scientific">Colletotrichum higginsianum (strain IMI 349063)</name>
    <name type="common">Crucifer anthracnose fungus</name>
    <dbReference type="NCBI Taxonomy" id="759273"/>
    <lineage>
        <taxon>Eukaryota</taxon>
        <taxon>Fungi</taxon>
        <taxon>Dikarya</taxon>
        <taxon>Ascomycota</taxon>
        <taxon>Pezizomycotina</taxon>
        <taxon>Sordariomycetes</taxon>
        <taxon>Hypocreomycetidae</taxon>
        <taxon>Glomerellales</taxon>
        <taxon>Glomerellaceae</taxon>
        <taxon>Colletotrichum</taxon>
        <taxon>Colletotrichum destructivum species complex</taxon>
    </lineage>
</organism>
<evidence type="ECO:0000256" key="2">
    <source>
        <dbReference type="SAM" id="Phobius"/>
    </source>
</evidence>
<evidence type="ECO:0000313" key="4">
    <source>
        <dbReference type="Proteomes" id="UP000092177"/>
    </source>
</evidence>
<protein>
    <submittedName>
        <fullName evidence="3">Uncharacterized protein</fullName>
    </submittedName>
</protein>
<name>A0A1B7YPS3_COLHI</name>
<accession>A0A1B7YPS3</accession>
<keyword evidence="2" id="KW-0812">Transmembrane</keyword>
<proteinExistence type="predicted"/>
<keyword evidence="2" id="KW-1133">Transmembrane helix</keyword>
<keyword evidence="2" id="KW-0472">Membrane</keyword>